<gene>
    <name evidence="1" type="ORF">L0664_15560</name>
</gene>
<sequence>MDDGIAAVAERIETLSAALIIDETGLIEELYYNVEQGHIARKIPPAANQNSISLTLTAVEDDLNEAVRGNYLSENTYVVRVLRRTIEIHAKNPERVEMDLVKVSKNLRGQIDKGDLPDAPELEGLHDTCVTGALDIRALHPNIAEARAQRGLQAIREASTEEKASIAESFETIRAISEVTLADDVIDDLKELTDGDAVPMSGDVELTTDAIIRSSSRTAKMWLIAKKVAAGTPGAAATIVVFDQAIPVLQKVWPILMKLLGF</sequence>
<dbReference type="Proteomes" id="UP001200557">
    <property type="component" value="Unassembled WGS sequence"/>
</dbReference>
<dbReference type="RefSeq" id="WP_235226816.1">
    <property type="nucleotide sequence ID" value="NZ_JAKGAQ010000004.1"/>
</dbReference>
<comment type="caution">
    <text evidence="1">The sequence shown here is derived from an EMBL/GenBank/DDBJ whole genome shotgun (WGS) entry which is preliminary data.</text>
</comment>
<accession>A0ABS9CZK8</accession>
<reference evidence="1 2" key="1">
    <citation type="submission" date="2022-01" db="EMBL/GenBank/DDBJ databases">
        <title>Octadecabacter sp. nov., isolated from a marine alga.</title>
        <authorList>
            <person name="Jin M.S."/>
            <person name="Kim H.M."/>
            <person name="Han D.M."/>
            <person name="Jung J.J."/>
            <person name="Jeon C.O."/>
        </authorList>
    </citation>
    <scope>NUCLEOTIDE SEQUENCE [LARGE SCALE GENOMIC DNA]</scope>
    <source>
        <strain evidence="1 2">G9-8</strain>
    </source>
</reference>
<evidence type="ECO:0000313" key="2">
    <source>
        <dbReference type="Proteomes" id="UP001200557"/>
    </source>
</evidence>
<keyword evidence="2" id="KW-1185">Reference proteome</keyword>
<dbReference type="EMBL" id="JAKGAQ010000004">
    <property type="protein sequence ID" value="MCF2872492.1"/>
    <property type="molecule type" value="Genomic_DNA"/>
</dbReference>
<evidence type="ECO:0000313" key="1">
    <source>
        <dbReference type="EMBL" id="MCF2872492.1"/>
    </source>
</evidence>
<proteinExistence type="predicted"/>
<protein>
    <recommendedName>
        <fullName evidence="3">AbiTii domain-containing protein</fullName>
    </recommendedName>
</protein>
<evidence type="ECO:0008006" key="3">
    <source>
        <dbReference type="Google" id="ProtNLM"/>
    </source>
</evidence>
<name>A0ABS9CZK8_9RHOB</name>
<organism evidence="1 2">
    <name type="scientific">Octadecabacter dasysiphoniae</name>
    <dbReference type="NCBI Taxonomy" id="2909341"/>
    <lineage>
        <taxon>Bacteria</taxon>
        <taxon>Pseudomonadati</taxon>
        <taxon>Pseudomonadota</taxon>
        <taxon>Alphaproteobacteria</taxon>
        <taxon>Rhodobacterales</taxon>
        <taxon>Roseobacteraceae</taxon>
        <taxon>Octadecabacter</taxon>
    </lineage>
</organism>